<evidence type="ECO:0000313" key="1">
    <source>
        <dbReference type="EMBL" id="KKL68222.1"/>
    </source>
</evidence>
<reference evidence="1" key="1">
    <citation type="journal article" date="2015" name="Nature">
        <title>Complex archaea that bridge the gap between prokaryotes and eukaryotes.</title>
        <authorList>
            <person name="Spang A."/>
            <person name="Saw J.H."/>
            <person name="Jorgensen S.L."/>
            <person name="Zaremba-Niedzwiedzka K."/>
            <person name="Martijn J."/>
            <person name="Lind A.E."/>
            <person name="van Eijk R."/>
            <person name="Schleper C."/>
            <person name="Guy L."/>
            <person name="Ettema T.J."/>
        </authorList>
    </citation>
    <scope>NUCLEOTIDE SEQUENCE</scope>
</reference>
<organism evidence="1">
    <name type="scientific">marine sediment metagenome</name>
    <dbReference type="NCBI Taxonomy" id="412755"/>
    <lineage>
        <taxon>unclassified sequences</taxon>
        <taxon>metagenomes</taxon>
        <taxon>ecological metagenomes</taxon>
    </lineage>
</organism>
<sequence>MANQKLQDLTEEENKTVLIPGTIISYQDASNSPMEAVVIARKPCKWQREKIVIRWFNSSIYESYGVFGFQPGWELVRVAG</sequence>
<dbReference type="AlphaFoldDB" id="A0A0F9GYP1"/>
<dbReference type="EMBL" id="LAZR01026600">
    <property type="protein sequence ID" value="KKL68222.1"/>
    <property type="molecule type" value="Genomic_DNA"/>
</dbReference>
<gene>
    <name evidence="1" type="ORF">LCGC14_2127150</name>
</gene>
<proteinExistence type="predicted"/>
<protein>
    <submittedName>
        <fullName evidence="1">Uncharacterized protein</fullName>
    </submittedName>
</protein>
<name>A0A0F9GYP1_9ZZZZ</name>
<accession>A0A0F9GYP1</accession>
<comment type="caution">
    <text evidence="1">The sequence shown here is derived from an EMBL/GenBank/DDBJ whole genome shotgun (WGS) entry which is preliminary data.</text>
</comment>